<dbReference type="AlphaFoldDB" id="A0A8K0KJB2"/>
<dbReference type="InterPro" id="IPR031961">
    <property type="entry name" value="DUF4780"/>
</dbReference>
<evidence type="ECO:0000313" key="3">
    <source>
        <dbReference type="EMBL" id="KAG8236311.1"/>
    </source>
</evidence>
<evidence type="ECO:0000313" key="4">
    <source>
        <dbReference type="Proteomes" id="UP000792457"/>
    </source>
</evidence>
<name>A0A8K0KJB2_LADFU</name>
<reference evidence="3" key="2">
    <citation type="submission" date="2017-10" db="EMBL/GenBank/DDBJ databases">
        <title>Ladona fulva Genome sequencing and assembly.</title>
        <authorList>
            <person name="Murali S."/>
            <person name="Richards S."/>
            <person name="Bandaranaike D."/>
            <person name="Bellair M."/>
            <person name="Blankenburg K."/>
            <person name="Chao H."/>
            <person name="Dinh H."/>
            <person name="Doddapaneni H."/>
            <person name="Dugan-Rocha S."/>
            <person name="Elkadiri S."/>
            <person name="Gnanaolivu R."/>
            <person name="Hernandez B."/>
            <person name="Skinner E."/>
            <person name="Javaid M."/>
            <person name="Lee S."/>
            <person name="Li M."/>
            <person name="Ming W."/>
            <person name="Munidasa M."/>
            <person name="Muniz J."/>
            <person name="Nguyen L."/>
            <person name="Hughes D."/>
            <person name="Osuji N."/>
            <person name="Pu L.-L."/>
            <person name="Puazo M."/>
            <person name="Qu C."/>
            <person name="Quiroz J."/>
            <person name="Raj R."/>
            <person name="Weissenberger G."/>
            <person name="Xin Y."/>
            <person name="Zou X."/>
            <person name="Han Y."/>
            <person name="Worley K."/>
            <person name="Muzny D."/>
            <person name="Gibbs R."/>
        </authorList>
    </citation>
    <scope>NUCLEOTIDE SEQUENCE</scope>
    <source>
        <strain evidence="3">Sampled in the wild</strain>
    </source>
</reference>
<protein>
    <recommendedName>
        <fullName evidence="2">DUF4780 domain-containing protein</fullName>
    </recommendedName>
</protein>
<gene>
    <name evidence="3" type="ORF">J437_LFUL015938</name>
</gene>
<reference evidence="3" key="1">
    <citation type="submission" date="2013-04" db="EMBL/GenBank/DDBJ databases">
        <authorList>
            <person name="Qu J."/>
            <person name="Murali S.C."/>
            <person name="Bandaranaike D."/>
            <person name="Bellair M."/>
            <person name="Blankenburg K."/>
            <person name="Chao H."/>
            <person name="Dinh H."/>
            <person name="Doddapaneni H."/>
            <person name="Downs B."/>
            <person name="Dugan-Rocha S."/>
            <person name="Elkadiri S."/>
            <person name="Gnanaolivu R.D."/>
            <person name="Hernandez B."/>
            <person name="Javaid M."/>
            <person name="Jayaseelan J.C."/>
            <person name="Lee S."/>
            <person name="Li M."/>
            <person name="Ming W."/>
            <person name="Munidasa M."/>
            <person name="Muniz J."/>
            <person name="Nguyen L."/>
            <person name="Ongeri F."/>
            <person name="Osuji N."/>
            <person name="Pu L.-L."/>
            <person name="Puazo M."/>
            <person name="Qu C."/>
            <person name="Quiroz J."/>
            <person name="Raj R."/>
            <person name="Weissenberger G."/>
            <person name="Xin Y."/>
            <person name="Zou X."/>
            <person name="Han Y."/>
            <person name="Richards S."/>
            <person name="Worley K."/>
            <person name="Muzny D."/>
            <person name="Gibbs R."/>
        </authorList>
    </citation>
    <scope>NUCLEOTIDE SEQUENCE</scope>
    <source>
        <strain evidence="3">Sampled in the wild</strain>
    </source>
</reference>
<keyword evidence="4" id="KW-1185">Reference proteome</keyword>
<proteinExistence type="predicted"/>
<comment type="caution">
    <text evidence="3">The sequence shown here is derived from an EMBL/GenBank/DDBJ whole genome shotgun (WGS) entry which is preliminary data.</text>
</comment>
<evidence type="ECO:0000259" key="2">
    <source>
        <dbReference type="Pfam" id="PF16012"/>
    </source>
</evidence>
<evidence type="ECO:0000256" key="1">
    <source>
        <dbReference type="SAM" id="MobiDB-lite"/>
    </source>
</evidence>
<organism evidence="3 4">
    <name type="scientific">Ladona fulva</name>
    <name type="common">Scarce chaser dragonfly</name>
    <name type="synonym">Libellula fulva</name>
    <dbReference type="NCBI Taxonomy" id="123851"/>
    <lineage>
        <taxon>Eukaryota</taxon>
        <taxon>Metazoa</taxon>
        <taxon>Ecdysozoa</taxon>
        <taxon>Arthropoda</taxon>
        <taxon>Hexapoda</taxon>
        <taxon>Insecta</taxon>
        <taxon>Pterygota</taxon>
        <taxon>Palaeoptera</taxon>
        <taxon>Odonata</taxon>
        <taxon>Epiprocta</taxon>
        <taxon>Anisoptera</taxon>
        <taxon>Libelluloidea</taxon>
        <taxon>Libellulidae</taxon>
        <taxon>Ladona</taxon>
    </lineage>
</organism>
<dbReference type="Pfam" id="PF16012">
    <property type="entry name" value="DUF4780"/>
    <property type="match status" value="1"/>
</dbReference>
<feature type="domain" description="DUF4780" evidence="2">
    <location>
        <begin position="2"/>
        <end position="94"/>
    </location>
</feature>
<accession>A0A8K0KJB2</accession>
<dbReference type="Proteomes" id="UP000792457">
    <property type="component" value="Unassembled WGS sequence"/>
</dbReference>
<dbReference type="OrthoDB" id="6764048at2759"/>
<feature type="region of interest" description="Disordered" evidence="1">
    <location>
        <begin position="124"/>
        <end position="143"/>
    </location>
</feature>
<sequence length="235" mass="26332">MAWLSKAVEKMGPLAGTIFKVVDSEQLVKQKKVMVWVPRPIKFDTRALFKRLERDNPGLKTTFWRSYDRVTSPSGTRFDIGVDEASVGTIAGPGFRSLICLHKAIFSFLGKPGAEAETKVPKYNGNPLHTGKPPAQQDHLRESSQKEPWCYKSRIRGLNLRGGQIISCASADRPRACIYVNGVDAMPLPQLSTMDLAAAVLSFQEWNMIRRIVICSSYLPYDAPDPPPNRELEIW</sequence>
<dbReference type="EMBL" id="KZ309014">
    <property type="protein sequence ID" value="KAG8236311.1"/>
    <property type="molecule type" value="Genomic_DNA"/>
</dbReference>